<gene>
    <name evidence="8" type="ORF">L1F29_32830</name>
</gene>
<keyword evidence="6 7" id="KW-0503">Monooxygenase</keyword>
<dbReference type="PROSITE" id="PS00086">
    <property type="entry name" value="CYTOCHROME_P450"/>
    <property type="match status" value="1"/>
</dbReference>
<dbReference type="InterPro" id="IPR002401">
    <property type="entry name" value="Cyt_P450_E_grp-I"/>
</dbReference>
<keyword evidence="2 7" id="KW-0349">Heme</keyword>
<organism evidence="8 9">
    <name type="scientific">Paenibacillus spongiae</name>
    <dbReference type="NCBI Taxonomy" id="2909671"/>
    <lineage>
        <taxon>Bacteria</taxon>
        <taxon>Bacillati</taxon>
        <taxon>Bacillota</taxon>
        <taxon>Bacilli</taxon>
        <taxon>Bacillales</taxon>
        <taxon>Paenibacillaceae</taxon>
        <taxon>Paenibacillus</taxon>
    </lineage>
</organism>
<protein>
    <submittedName>
        <fullName evidence="8">Cytochrome P450</fullName>
    </submittedName>
</protein>
<evidence type="ECO:0000256" key="2">
    <source>
        <dbReference type="ARBA" id="ARBA00022617"/>
    </source>
</evidence>
<dbReference type="PRINTS" id="PR00463">
    <property type="entry name" value="EP450I"/>
</dbReference>
<evidence type="ECO:0000256" key="5">
    <source>
        <dbReference type="ARBA" id="ARBA00023004"/>
    </source>
</evidence>
<evidence type="ECO:0000256" key="3">
    <source>
        <dbReference type="ARBA" id="ARBA00022723"/>
    </source>
</evidence>
<sequence length="449" mass="50878">MTRIAGIPTSRTANFFRFQRDPLGFLLDTLHMGDVVSLRTSSFRPTFIVNSPEFVQEILVNQEESFRKGRSSNVLRRTIGDGLLTAEDRNHRGQKKYLKPVFYKERLQAYAAIVVEETERLAAVLEEGVPVPMHDVMMQLTLGIIARSMFNTELDEDKAELAEAVNDTIQQSAKTIFSPVILPLAIPTPGNITHKKAIRTLETMVYDVIAAAKREPQRYADTMLGLLLDTADETGQPIPDREIRDQMMTMLLAGHETTANALVWTWYALDREPAVAERLYGELDRIRQEEEDQGAQPNAFDRYRKLTYTKQVIQETLRLYPPAWAILRETEGEVTMLGDVFPAKSSFLISPYAIHRNDHVFGDAAAFRPERFDDGPGQWPRFAYFPFGGGSRGCIGTQFAMIEAVLILAALADRFRFVSVEGQPEAVPEPLVSLRIKNGRWMIPRRRQS</sequence>
<name>A0ABY5S8U0_9BACL</name>
<keyword evidence="9" id="KW-1185">Reference proteome</keyword>
<evidence type="ECO:0000256" key="4">
    <source>
        <dbReference type="ARBA" id="ARBA00023002"/>
    </source>
</evidence>
<comment type="similarity">
    <text evidence="1 7">Belongs to the cytochrome P450 family.</text>
</comment>
<evidence type="ECO:0000256" key="6">
    <source>
        <dbReference type="ARBA" id="ARBA00023033"/>
    </source>
</evidence>
<keyword evidence="3 7" id="KW-0479">Metal-binding</keyword>
<evidence type="ECO:0000313" key="8">
    <source>
        <dbReference type="EMBL" id="UVI30104.1"/>
    </source>
</evidence>
<dbReference type="Proteomes" id="UP001057877">
    <property type="component" value="Chromosome"/>
</dbReference>
<dbReference type="InterPro" id="IPR050196">
    <property type="entry name" value="Cytochrome_P450_Monoox"/>
</dbReference>
<evidence type="ECO:0000256" key="1">
    <source>
        <dbReference type="ARBA" id="ARBA00010617"/>
    </source>
</evidence>
<dbReference type="Pfam" id="PF00067">
    <property type="entry name" value="p450"/>
    <property type="match status" value="1"/>
</dbReference>
<dbReference type="InterPro" id="IPR017972">
    <property type="entry name" value="Cyt_P450_CS"/>
</dbReference>
<dbReference type="Gene3D" id="1.10.630.10">
    <property type="entry name" value="Cytochrome P450"/>
    <property type="match status" value="1"/>
</dbReference>
<dbReference type="InterPro" id="IPR036396">
    <property type="entry name" value="Cyt_P450_sf"/>
</dbReference>
<dbReference type="PANTHER" id="PTHR24291">
    <property type="entry name" value="CYTOCHROME P450 FAMILY 4"/>
    <property type="match status" value="1"/>
</dbReference>
<evidence type="ECO:0000256" key="7">
    <source>
        <dbReference type="RuleBase" id="RU000461"/>
    </source>
</evidence>
<dbReference type="PANTHER" id="PTHR24291:SF50">
    <property type="entry name" value="BIFUNCTIONAL ALBAFLAVENONE MONOOXYGENASE_TERPENE SYNTHASE"/>
    <property type="match status" value="1"/>
</dbReference>
<dbReference type="EMBL" id="CP091430">
    <property type="protein sequence ID" value="UVI30104.1"/>
    <property type="molecule type" value="Genomic_DNA"/>
</dbReference>
<evidence type="ECO:0000313" key="9">
    <source>
        <dbReference type="Proteomes" id="UP001057877"/>
    </source>
</evidence>
<keyword evidence="5 7" id="KW-0408">Iron</keyword>
<dbReference type="RefSeq" id="WP_258386174.1">
    <property type="nucleotide sequence ID" value="NZ_CP091430.1"/>
</dbReference>
<dbReference type="PRINTS" id="PR00385">
    <property type="entry name" value="P450"/>
</dbReference>
<accession>A0ABY5S8U0</accession>
<dbReference type="SUPFAM" id="SSF48264">
    <property type="entry name" value="Cytochrome P450"/>
    <property type="match status" value="1"/>
</dbReference>
<dbReference type="InterPro" id="IPR001128">
    <property type="entry name" value="Cyt_P450"/>
</dbReference>
<proteinExistence type="inferred from homology"/>
<keyword evidence="4 7" id="KW-0560">Oxidoreductase</keyword>
<reference evidence="8" key="1">
    <citation type="submission" date="2022-01" db="EMBL/GenBank/DDBJ databases">
        <title>Paenibacillus spongiae sp. nov., isolated from marine sponge.</title>
        <authorList>
            <person name="Li Z."/>
            <person name="Zhang M."/>
        </authorList>
    </citation>
    <scope>NUCLEOTIDE SEQUENCE</scope>
    <source>
        <strain evidence="8">PHS-Z3</strain>
    </source>
</reference>